<accession>A0A6G1FDQ6</accession>
<organism evidence="2 3">
    <name type="scientific">Oryza meyeriana var. granulata</name>
    <dbReference type="NCBI Taxonomy" id="110450"/>
    <lineage>
        <taxon>Eukaryota</taxon>
        <taxon>Viridiplantae</taxon>
        <taxon>Streptophyta</taxon>
        <taxon>Embryophyta</taxon>
        <taxon>Tracheophyta</taxon>
        <taxon>Spermatophyta</taxon>
        <taxon>Magnoliopsida</taxon>
        <taxon>Liliopsida</taxon>
        <taxon>Poales</taxon>
        <taxon>Poaceae</taxon>
        <taxon>BOP clade</taxon>
        <taxon>Oryzoideae</taxon>
        <taxon>Oryzeae</taxon>
        <taxon>Oryzinae</taxon>
        <taxon>Oryza</taxon>
        <taxon>Oryza meyeriana</taxon>
    </lineage>
</organism>
<protein>
    <submittedName>
        <fullName evidence="2">Uncharacterized protein</fullName>
    </submittedName>
</protein>
<reference evidence="2 3" key="1">
    <citation type="submission" date="2019-11" db="EMBL/GenBank/DDBJ databases">
        <title>Whole genome sequence of Oryza granulata.</title>
        <authorList>
            <person name="Li W."/>
        </authorList>
    </citation>
    <scope>NUCLEOTIDE SEQUENCE [LARGE SCALE GENOMIC DNA]</scope>
    <source>
        <strain evidence="3">cv. Menghai</strain>
        <tissue evidence="2">Leaf</tissue>
    </source>
</reference>
<sequence>MEGKEEFIEIRAEIATIKKNLGVMKGLRAEVAEIKTLLKELCSKRGEGDPEKCPEGEDVSVETSQGLPVVITDGDAGNN</sequence>
<evidence type="ECO:0000313" key="3">
    <source>
        <dbReference type="Proteomes" id="UP000479710"/>
    </source>
</evidence>
<dbReference type="AlphaFoldDB" id="A0A6G1FDQ6"/>
<dbReference type="Proteomes" id="UP000479710">
    <property type="component" value="Unassembled WGS sequence"/>
</dbReference>
<name>A0A6G1FDQ6_9ORYZ</name>
<proteinExistence type="predicted"/>
<comment type="caution">
    <text evidence="2">The sequence shown here is derived from an EMBL/GenBank/DDBJ whole genome shotgun (WGS) entry which is preliminary data.</text>
</comment>
<evidence type="ECO:0000313" key="2">
    <source>
        <dbReference type="EMBL" id="KAF0935076.1"/>
    </source>
</evidence>
<gene>
    <name evidence="2" type="ORF">E2562_030009</name>
</gene>
<feature type="compositionally biased region" description="Basic and acidic residues" evidence="1">
    <location>
        <begin position="44"/>
        <end position="55"/>
    </location>
</feature>
<feature type="region of interest" description="Disordered" evidence="1">
    <location>
        <begin position="44"/>
        <end position="79"/>
    </location>
</feature>
<dbReference type="EMBL" id="SPHZ02000001">
    <property type="protein sequence ID" value="KAF0935076.1"/>
    <property type="molecule type" value="Genomic_DNA"/>
</dbReference>
<evidence type="ECO:0000256" key="1">
    <source>
        <dbReference type="SAM" id="MobiDB-lite"/>
    </source>
</evidence>
<keyword evidence="3" id="KW-1185">Reference proteome</keyword>